<comment type="caution">
    <text evidence="1">The sequence shown here is derived from an EMBL/GenBank/DDBJ whole genome shotgun (WGS) entry which is preliminary data.</text>
</comment>
<name>A0ABN1MHS9_9FLAO</name>
<evidence type="ECO:0000313" key="1">
    <source>
        <dbReference type="EMBL" id="GAA0872713.1"/>
    </source>
</evidence>
<organism evidence="1 2">
    <name type="scientific">Gangjinia marincola</name>
    <dbReference type="NCBI Taxonomy" id="578463"/>
    <lineage>
        <taxon>Bacteria</taxon>
        <taxon>Pseudomonadati</taxon>
        <taxon>Bacteroidota</taxon>
        <taxon>Flavobacteriia</taxon>
        <taxon>Flavobacteriales</taxon>
        <taxon>Flavobacteriaceae</taxon>
        <taxon>Gangjinia</taxon>
    </lineage>
</organism>
<dbReference type="RefSeq" id="WP_343766507.1">
    <property type="nucleotide sequence ID" value="NZ_BAAAFG010000015.1"/>
</dbReference>
<accession>A0ABN1MHS9</accession>
<gene>
    <name evidence="1" type="ORF">GCM10009117_18600</name>
</gene>
<dbReference type="Proteomes" id="UP001500507">
    <property type="component" value="Unassembled WGS sequence"/>
</dbReference>
<protein>
    <submittedName>
        <fullName evidence="1">Uncharacterized protein</fullName>
    </submittedName>
</protein>
<dbReference type="EMBL" id="BAAAFG010000015">
    <property type="protein sequence ID" value="GAA0872713.1"/>
    <property type="molecule type" value="Genomic_DNA"/>
</dbReference>
<proteinExistence type="predicted"/>
<evidence type="ECO:0000313" key="2">
    <source>
        <dbReference type="Proteomes" id="UP001500507"/>
    </source>
</evidence>
<sequence>MKKFLAKLLAYGLLLFVLGNILAFGANYFLKKSTFYKPSFLVNAIDSNKKLDYIVLGSSRGLTTLDTNQIDDSLSTKGLNLSMDDTDLKTHLLMLQHFFKSGYTADYCVLTLDDQHFTLSSTSLGNNDYRFMPFGTQEYVHDHFSTYEIGIVRPLTWSNYLPLFGYSYYNLELFFPSINVALQPNKRNRFDDKGNYSYPNSIKEKRSDTILVKSEKHRITNRMVNELISLAQQNKCIPIIYIAPYQKKNLVITSLPDNAYLINHSNAIKTNGYFYDPIHVNKAGREITSSLFEDEFREIRKD</sequence>
<reference evidence="1 2" key="1">
    <citation type="journal article" date="2019" name="Int. J. Syst. Evol. Microbiol.">
        <title>The Global Catalogue of Microorganisms (GCM) 10K type strain sequencing project: providing services to taxonomists for standard genome sequencing and annotation.</title>
        <authorList>
            <consortium name="The Broad Institute Genomics Platform"/>
            <consortium name="The Broad Institute Genome Sequencing Center for Infectious Disease"/>
            <person name="Wu L."/>
            <person name="Ma J."/>
        </authorList>
    </citation>
    <scope>NUCLEOTIDE SEQUENCE [LARGE SCALE GENOMIC DNA]</scope>
    <source>
        <strain evidence="1 2">JCM 16082</strain>
    </source>
</reference>
<keyword evidence="2" id="KW-1185">Reference proteome</keyword>